<keyword evidence="3" id="KW-0687">Ribonucleoprotein</keyword>
<dbReference type="GO" id="GO:0032543">
    <property type="term" value="P:mitochondrial translation"/>
    <property type="evidence" value="ECO:0007669"/>
    <property type="project" value="TreeGrafter"/>
</dbReference>
<proteinExistence type="inferred from homology"/>
<dbReference type="InParanoid" id="B3MDN2"/>
<dbReference type="GO" id="GO:0003735">
    <property type="term" value="F:structural constituent of ribosome"/>
    <property type="evidence" value="ECO:0007669"/>
    <property type="project" value="InterPro"/>
</dbReference>
<evidence type="ECO:0000313" key="5">
    <source>
        <dbReference type="Proteomes" id="UP000007801"/>
    </source>
</evidence>
<dbReference type="SUPFAM" id="SSF50249">
    <property type="entry name" value="Nucleic acid-binding proteins"/>
    <property type="match status" value="1"/>
</dbReference>
<dbReference type="PANTHER" id="PTHR24088">
    <property type="entry name" value="28S RIBOSOMAL PROTEIN S17, MITOCHONDRIAL"/>
    <property type="match status" value="1"/>
</dbReference>
<evidence type="ECO:0000256" key="2">
    <source>
        <dbReference type="ARBA" id="ARBA00022980"/>
    </source>
</evidence>
<dbReference type="InterPro" id="IPR039193">
    <property type="entry name" value="Ribosomal_uS17m_metazoa"/>
</dbReference>
<evidence type="ECO:0000313" key="4">
    <source>
        <dbReference type="EMBL" id="EDV37495.2"/>
    </source>
</evidence>
<comment type="similarity">
    <text evidence="1">Belongs to the universal ribosomal protein uS17 family.</text>
</comment>
<keyword evidence="5" id="KW-1185">Reference proteome</keyword>
<protein>
    <submittedName>
        <fullName evidence="4">Uncharacterized protein, isoform A</fullName>
    </submittedName>
</protein>
<organism evidence="4 5">
    <name type="scientific">Drosophila ananassae</name>
    <name type="common">Fruit fly</name>
    <dbReference type="NCBI Taxonomy" id="7217"/>
    <lineage>
        <taxon>Eukaryota</taxon>
        <taxon>Metazoa</taxon>
        <taxon>Ecdysozoa</taxon>
        <taxon>Arthropoda</taxon>
        <taxon>Hexapoda</taxon>
        <taxon>Insecta</taxon>
        <taxon>Pterygota</taxon>
        <taxon>Neoptera</taxon>
        <taxon>Endopterygota</taxon>
        <taxon>Diptera</taxon>
        <taxon>Brachycera</taxon>
        <taxon>Muscomorpha</taxon>
        <taxon>Ephydroidea</taxon>
        <taxon>Drosophilidae</taxon>
        <taxon>Drosophila</taxon>
        <taxon>Sophophora</taxon>
    </lineage>
</organism>
<dbReference type="FunCoup" id="B3MDN2">
    <property type="interactions" value="1205"/>
</dbReference>
<name>B3MDN2_DROAN</name>
<dbReference type="Proteomes" id="UP000007801">
    <property type="component" value="Unassembled WGS sequence"/>
</dbReference>
<dbReference type="STRING" id="7217.B3MDN2"/>
<dbReference type="EMBL" id="CH902619">
    <property type="protein sequence ID" value="EDV37495.2"/>
    <property type="molecule type" value="Genomic_DNA"/>
</dbReference>
<accession>B3MDN2</accession>
<dbReference type="Pfam" id="PF00366">
    <property type="entry name" value="Ribosomal_S17"/>
    <property type="match status" value="1"/>
</dbReference>
<gene>
    <name evidence="4" type="primary">Dana\GF13471</name>
    <name evidence="4" type="synonym">dana_GLEANR_13485</name>
    <name evidence="4" type="ORF">GF13471</name>
</gene>
<sequence>MNVLPGYLIDFRQIERKPARQFPRFGPPLHDVLELLFVGIMASRGLLLMGQCMPCIKQNASKIRIRRMQLDKNLNMYFKKDEFYFAHDPQKVCKTGDVVLIRELPERLTRLITHAVEKVVYPLGDITDPLTGKKVVVGQYREDIEMANQLFGKSAKAFDYDKAPPRGRLEGTKDFTHGETYIKYHEDGKDQPFAV</sequence>
<dbReference type="InterPro" id="IPR000266">
    <property type="entry name" value="Ribosomal_uS17"/>
</dbReference>
<dbReference type="OrthoDB" id="274752at2759"/>
<dbReference type="Gene3D" id="2.40.50.140">
    <property type="entry name" value="Nucleic acid-binding proteins"/>
    <property type="match status" value="1"/>
</dbReference>
<dbReference type="GO" id="GO:0005763">
    <property type="term" value="C:mitochondrial small ribosomal subunit"/>
    <property type="evidence" value="ECO:0007669"/>
    <property type="project" value="InterPro"/>
</dbReference>
<keyword evidence="2" id="KW-0689">Ribosomal protein</keyword>
<dbReference type="FunFam" id="2.40.50.140:FF:000268">
    <property type="entry name" value="Mitochondrial ribosomal protein S17"/>
    <property type="match status" value="1"/>
</dbReference>
<evidence type="ECO:0000256" key="1">
    <source>
        <dbReference type="ARBA" id="ARBA00010254"/>
    </source>
</evidence>
<reference evidence="4 5" key="1">
    <citation type="journal article" date="2007" name="Nature">
        <title>Evolution of genes and genomes on the Drosophila phylogeny.</title>
        <authorList>
            <consortium name="Drosophila 12 Genomes Consortium"/>
            <person name="Clark A.G."/>
            <person name="Eisen M.B."/>
            <person name="Smith D.R."/>
            <person name="Bergman C.M."/>
            <person name="Oliver B."/>
            <person name="Markow T.A."/>
            <person name="Kaufman T.C."/>
            <person name="Kellis M."/>
            <person name="Gelbart W."/>
            <person name="Iyer V.N."/>
            <person name="Pollard D.A."/>
            <person name="Sackton T.B."/>
            <person name="Larracuente A.M."/>
            <person name="Singh N.D."/>
            <person name="Abad J.P."/>
            <person name="Abt D.N."/>
            <person name="Adryan B."/>
            <person name="Aguade M."/>
            <person name="Akashi H."/>
            <person name="Anderson W.W."/>
            <person name="Aquadro C.F."/>
            <person name="Ardell D.H."/>
            <person name="Arguello R."/>
            <person name="Artieri C.G."/>
            <person name="Barbash D.A."/>
            <person name="Barker D."/>
            <person name="Barsanti P."/>
            <person name="Batterham P."/>
            <person name="Batzoglou S."/>
            <person name="Begun D."/>
            <person name="Bhutkar A."/>
            <person name="Blanco E."/>
            <person name="Bosak S.A."/>
            <person name="Bradley R.K."/>
            <person name="Brand A.D."/>
            <person name="Brent M.R."/>
            <person name="Brooks A.N."/>
            <person name="Brown R.H."/>
            <person name="Butlin R.K."/>
            <person name="Caggese C."/>
            <person name="Calvi B.R."/>
            <person name="Bernardo de Carvalho A."/>
            <person name="Caspi A."/>
            <person name="Castrezana S."/>
            <person name="Celniker S.E."/>
            <person name="Chang J.L."/>
            <person name="Chapple C."/>
            <person name="Chatterji S."/>
            <person name="Chinwalla A."/>
            <person name="Civetta A."/>
            <person name="Clifton S.W."/>
            <person name="Comeron J.M."/>
            <person name="Costello J.C."/>
            <person name="Coyne J.A."/>
            <person name="Daub J."/>
            <person name="David R.G."/>
            <person name="Delcher A.L."/>
            <person name="Delehaunty K."/>
            <person name="Do C.B."/>
            <person name="Ebling H."/>
            <person name="Edwards K."/>
            <person name="Eickbush T."/>
            <person name="Evans J.D."/>
            <person name="Filipski A."/>
            <person name="Findeiss S."/>
            <person name="Freyhult E."/>
            <person name="Fulton L."/>
            <person name="Fulton R."/>
            <person name="Garcia A.C."/>
            <person name="Gardiner A."/>
            <person name="Garfield D.A."/>
            <person name="Garvin B.E."/>
            <person name="Gibson G."/>
            <person name="Gilbert D."/>
            <person name="Gnerre S."/>
            <person name="Godfrey J."/>
            <person name="Good R."/>
            <person name="Gotea V."/>
            <person name="Gravely B."/>
            <person name="Greenberg A.J."/>
            <person name="Griffiths-Jones S."/>
            <person name="Gross S."/>
            <person name="Guigo R."/>
            <person name="Gustafson E.A."/>
            <person name="Haerty W."/>
            <person name="Hahn M.W."/>
            <person name="Halligan D.L."/>
            <person name="Halpern A.L."/>
            <person name="Halter G.M."/>
            <person name="Han M.V."/>
            <person name="Heger A."/>
            <person name="Hillier L."/>
            <person name="Hinrichs A.S."/>
            <person name="Holmes I."/>
            <person name="Hoskins R.A."/>
            <person name="Hubisz M.J."/>
            <person name="Hultmark D."/>
            <person name="Huntley M.A."/>
            <person name="Jaffe D.B."/>
            <person name="Jagadeeshan S."/>
            <person name="Jeck W.R."/>
            <person name="Johnson J."/>
            <person name="Jones C.D."/>
            <person name="Jordan W.C."/>
            <person name="Karpen G.H."/>
            <person name="Kataoka E."/>
            <person name="Keightley P.D."/>
            <person name="Kheradpour P."/>
            <person name="Kirkness E.F."/>
            <person name="Koerich L.B."/>
            <person name="Kristiansen K."/>
            <person name="Kudrna D."/>
            <person name="Kulathinal R.J."/>
            <person name="Kumar S."/>
            <person name="Kwok R."/>
            <person name="Lander E."/>
            <person name="Langley C.H."/>
            <person name="Lapoint R."/>
            <person name="Lazzaro B.P."/>
            <person name="Lee S.J."/>
            <person name="Levesque L."/>
            <person name="Li R."/>
            <person name="Lin C.F."/>
            <person name="Lin M.F."/>
            <person name="Lindblad-Toh K."/>
            <person name="Llopart A."/>
            <person name="Long M."/>
            <person name="Low L."/>
            <person name="Lozovsky E."/>
            <person name="Lu J."/>
            <person name="Luo M."/>
            <person name="Machado C.A."/>
            <person name="Makalowski W."/>
            <person name="Marzo M."/>
            <person name="Matsuda M."/>
            <person name="Matzkin L."/>
            <person name="McAllister B."/>
            <person name="McBride C.S."/>
            <person name="McKernan B."/>
            <person name="McKernan K."/>
            <person name="Mendez-Lago M."/>
            <person name="Minx P."/>
            <person name="Mollenhauer M.U."/>
            <person name="Montooth K."/>
            <person name="Mount S.M."/>
            <person name="Mu X."/>
            <person name="Myers E."/>
            <person name="Negre B."/>
            <person name="Newfeld S."/>
            <person name="Nielsen R."/>
            <person name="Noor M.A."/>
            <person name="O'Grady P."/>
            <person name="Pachter L."/>
            <person name="Papaceit M."/>
            <person name="Parisi M.J."/>
            <person name="Parisi M."/>
            <person name="Parts L."/>
            <person name="Pedersen J.S."/>
            <person name="Pesole G."/>
            <person name="Phillippy A.M."/>
            <person name="Ponting C.P."/>
            <person name="Pop M."/>
            <person name="Porcelli D."/>
            <person name="Powell J.R."/>
            <person name="Prohaska S."/>
            <person name="Pruitt K."/>
            <person name="Puig M."/>
            <person name="Quesneville H."/>
            <person name="Ram K.R."/>
            <person name="Rand D."/>
            <person name="Rasmussen M.D."/>
            <person name="Reed L.K."/>
            <person name="Reenan R."/>
            <person name="Reily A."/>
            <person name="Remington K.A."/>
            <person name="Rieger T.T."/>
            <person name="Ritchie M.G."/>
            <person name="Robin C."/>
            <person name="Rogers Y.H."/>
            <person name="Rohde C."/>
            <person name="Rozas J."/>
            <person name="Rubenfield M.J."/>
            <person name="Ruiz A."/>
            <person name="Russo S."/>
            <person name="Salzberg S.L."/>
            <person name="Sanchez-Gracia A."/>
            <person name="Saranga D.J."/>
            <person name="Sato H."/>
            <person name="Schaeffer S.W."/>
            <person name="Schatz M.C."/>
            <person name="Schlenke T."/>
            <person name="Schwartz R."/>
            <person name="Segarra C."/>
            <person name="Singh R.S."/>
            <person name="Sirot L."/>
            <person name="Sirota M."/>
            <person name="Sisneros N.B."/>
            <person name="Smith C.D."/>
            <person name="Smith T.F."/>
            <person name="Spieth J."/>
            <person name="Stage D.E."/>
            <person name="Stark A."/>
            <person name="Stephan W."/>
            <person name="Strausberg R.L."/>
            <person name="Strempel S."/>
            <person name="Sturgill D."/>
            <person name="Sutton G."/>
            <person name="Sutton G.G."/>
            <person name="Tao W."/>
            <person name="Teichmann S."/>
            <person name="Tobari Y.N."/>
            <person name="Tomimura Y."/>
            <person name="Tsolas J.M."/>
            <person name="Valente V.L."/>
            <person name="Venter E."/>
            <person name="Venter J.C."/>
            <person name="Vicario S."/>
            <person name="Vieira F.G."/>
            <person name="Vilella A.J."/>
            <person name="Villasante A."/>
            <person name="Walenz B."/>
            <person name="Wang J."/>
            <person name="Wasserman M."/>
            <person name="Watts T."/>
            <person name="Wilson D."/>
            <person name="Wilson R.K."/>
            <person name="Wing R.A."/>
            <person name="Wolfner M.F."/>
            <person name="Wong A."/>
            <person name="Wong G.K."/>
            <person name="Wu C.I."/>
            <person name="Wu G."/>
            <person name="Yamamoto D."/>
            <person name="Yang H.P."/>
            <person name="Yang S.P."/>
            <person name="Yorke J.A."/>
            <person name="Yoshida K."/>
            <person name="Zdobnov E."/>
            <person name="Zhang P."/>
            <person name="Zhang Y."/>
            <person name="Zimin A.V."/>
            <person name="Baldwin J."/>
            <person name="Abdouelleil A."/>
            <person name="Abdulkadir J."/>
            <person name="Abebe A."/>
            <person name="Abera B."/>
            <person name="Abreu J."/>
            <person name="Acer S.C."/>
            <person name="Aftuck L."/>
            <person name="Alexander A."/>
            <person name="An P."/>
            <person name="Anderson E."/>
            <person name="Anderson S."/>
            <person name="Arachi H."/>
            <person name="Azer M."/>
            <person name="Bachantsang P."/>
            <person name="Barry A."/>
            <person name="Bayul T."/>
            <person name="Berlin A."/>
            <person name="Bessette D."/>
            <person name="Bloom T."/>
            <person name="Blye J."/>
            <person name="Boguslavskiy L."/>
            <person name="Bonnet C."/>
            <person name="Boukhgalter B."/>
            <person name="Bourzgui I."/>
            <person name="Brown A."/>
            <person name="Cahill P."/>
            <person name="Channer S."/>
            <person name="Cheshatsang Y."/>
            <person name="Chuda L."/>
            <person name="Citroen M."/>
            <person name="Collymore A."/>
            <person name="Cooke P."/>
            <person name="Costello M."/>
            <person name="D'Aco K."/>
            <person name="Daza R."/>
            <person name="De Haan G."/>
            <person name="DeGray S."/>
            <person name="DeMaso C."/>
            <person name="Dhargay N."/>
            <person name="Dooley K."/>
            <person name="Dooley E."/>
            <person name="Doricent M."/>
            <person name="Dorje P."/>
            <person name="Dorjee K."/>
            <person name="Dupes A."/>
            <person name="Elong R."/>
            <person name="Falk J."/>
            <person name="Farina A."/>
            <person name="Faro S."/>
            <person name="Ferguson D."/>
            <person name="Fisher S."/>
            <person name="Foley C.D."/>
            <person name="Franke A."/>
            <person name="Friedrich D."/>
            <person name="Gadbois L."/>
            <person name="Gearin G."/>
            <person name="Gearin C.R."/>
            <person name="Giannoukos G."/>
            <person name="Goode T."/>
            <person name="Graham J."/>
            <person name="Grandbois E."/>
            <person name="Grewal S."/>
            <person name="Gyaltsen K."/>
            <person name="Hafez N."/>
            <person name="Hagos B."/>
            <person name="Hall J."/>
            <person name="Henson C."/>
            <person name="Hollinger A."/>
            <person name="Honan T."/>
            <person name="Huard M.D."/>
            <person name="Hughes L."/>
            <person name="Hurhula B."/>
            <person name="Husby M.E."/>
            <person name="Kamat A."/>
            <person name="Kanga B."/>
            <person name="Kashin S."/>
            <person name="Khazanovich D."/>
            <person name="Kisner P."/>
            <person name="Lance K."/>
            <person name="Lara M."/>
            <person name="Lee W."/>
            <person name="Lennon N."/>
            <person name="Letendre F."/>
            <person name="LeVine R."/>
            <person name="Lipovsky A."/>
            <person name="Liu X."/>
            <person name="Liu J."/>
            <person name="Liu S."/>
            <person name="Lokyitsang T."/>
            <person name="Lokyitsang Y."/>
            <person name="Lubonja R."/>
            <person name="Lui A."/>
            <person name="MacDonald P."/>
            <person name="Magnisalis V."/>
            <person name="Maru K."/>
            <person name="Matthews C."/>
            <person name="McCusker W."/>
            <person name="McDonough S."/>
            <person name="Mehta T."/>
            <person name="Meldrim J."/>
            <person name="Meneus L."/>
            <person name="Mihai O."/>
            <person name="Mihalev A."/>
            <person name="Mihova T."/>
            <person name="Mittelman R."/>
            <person name="Mlenga V."/>
            <person name="Montmayeur A."/>
            <person name="Mulrain L."/>
            <person name="Navidi A."/>
            <person name="Naylor J."/>
            <person name="Negash T."/>
            <person name="Nguyen T."/>
            <person name="Nguyen N."/>
            <person name="Nicol R."/>
            <person name="Norbu C."/>
            <person name="Norbu N."/>
            <person name="Novod N."/>
            <person name="O'Neill B."/>
            <person name="Osman S."/>
            <person name="Markiewicz E."/>
            <person name="Oyono O.L."/>
            <person name="Patti C."/>
            <person name="Phunkhang P."/>
            <person name="Pierre F."/>
            <person name="Priest M."/>
            <person name="Raghuraman S."/>
            <person name="Rege F."/>
            <person name="Reyes R."/>
            <person name="Rise C."/>
            <person name="Rogov P."/>
            <person name="Ross K."/>
            <person name="Ryan E."/>
            <person name="Settipalli S."/>
            <person name="Shea T."/>
            <person name="Sherpa N."/>
            <person name="Shi L."/>
            <person name="Shih D."/>
            <person name="Sparrow T."/>
            <person name="Spaulding J."/>
            <person name="Stalker J."/>
            <person name="Stange-Thomann N."/>
            <person name="Stavropoulos S."/>
            <person name="Stone C."/>
            <person name="Strader C."/>
            <person name="Tesfaye S."/>
            <person name="Thomson T."/>
            <person name="Thoulutsang Y."/>
            <person name="Thoulutsang D."/>
            <person name="Topham K."/>
            <person name="Topping I."/>
            <person name="Tsamla T."/>
            <person name="Vassiliev H."/>
            <person name="Vo A."/>
            <person name="Wangchuk T."/>
            <person name="Wangdi T."/>
            <person name="Weiand M."/>
            <person name="Wilkinson J."/>
            <person name="Wilson A."/>
            <person name="Yadav S."/>
            <person name="Young G."/>
            <person name="Yu Q."/>
            <person name="Zembek L."/>
            <person name="Zhong D."/>
            <person name="Zimmer A."/>
            <person name="Zwirko Z."/>
            <person name="Jaffe D.B."/>
            <person name="Alvarez P."/>
            <person name="Brockman W."/>
            <person name="Butler J."/>
            <person name="Chin C."/>
            <person name="Gnerre S."/>
            <person name="Grabherr M."/>
            <person name="Kleber M."/>
            <person name="Mauceli E."/>
            <person name="MacCallum I."/>
        </authorList>
    </citation>
    <scope>NUCLEOTIDE SEQUENCE [LARGE SCALE GENOMIC DNA]</scope>
    <source>
        <strain evidence="5">Tucson 14024-0371.13</strain>
    </source>
</reference>
<dbReference type="AlphaFoldDB" id="B3MDN2"/>
<dbReference type="PANTHER" id="PTHR24088:SF0">
    <property type="entry name" value="SMALL RIBOSOMAL SUBUNIT PROTEIN US17M"/>
    <property type="match status" value="1"/>
</dbReference>
<dbReference type="InterPro" id="IPR012340">
    <property type="entry name" value="NA-bd_OB-fold"/>
</dbReference>
<dbReference type="HOGENOM" id="CLU_137003_0_0_1"/>
<evidence type="ECO:0000256" key="3">
    <source>
        <dbReference type="ARBA" id="ARBA00023274"/>
    </source>
</evidence>